<name>A0A0W0VH80_9GAMM</name>
<evidence type="ECO:0000256" key="1">
    <source>
        <dbReference type="ARBA" id="ARBA00009402"/>
    </source>
</evidence>
<dbReference type="OrthoDB" id="5292689at2"/>
<sequence length="1014" mass="117485">MRLIEVLPNYEAKRFDKPPVLTQDERKSCFQVDLSISSMFDKTKQDINKLGLLLQYGYFKVTGKFFTAKTFKSADIKVAAKIIGITPPKDFIHQYGDRTRQKHRLFILENTGFLPFNNKIDFFEEAIIDMVDKQMHPRKLFYALVEQLRQKKIELPSYDRIARTITDKLHAFEARVTKNIAEVITTKQQEALEQLVSKEGEPYERALLTRLKNISQSMQPAKIKQDMRNFLIIKKLHRELISVIEKLALSSEAIKYYAGWVNKAKTTQLAEMADTHKRNLYLIAFIDYWYRLWQDNLVDILLKSVQQHLNKAAREVDLLIKDRLPEKNRLAKSVITGFNNAKDTLDKVQRVVHDINLNNDEKVRELNNILPKENHSFSQVELDAKELQLQMENEKKCNDEFNVLSNLSRKLQNRVAEIIKHLSFEYEDNAKAIFQAIEFYQNNKTITATAPNEFLDDHEYQAIHRDGKFNISLYKAILFCKVAQAIKCGQISLNYSLRYLSIDSYLLDEQYWHKHKTHLLEKLGLTEFSDAEKVLSLLRSTLDKQFFDVNQRIVQGVNNYITIRKDGGFSVYTPAVEKPKYDSITSIIGEGKYIPILQMMAQMNALTKFTACFKHHKITGSKTPPENEIFYAGIFGLGSNIGLHKLSHTAIGINYNTLSHAVNWYFSLDNLHAVNQSLVDLMSKLWLPQKFKRERDLLHTSSDGKKQCVSAESLNTNFSYKYFGNGKGASVYRFIDERGILFYSTVFTSSERDAAYVIDGLLHNDAVSSDMHSTDTHGYTEKVFAISHLLSVTFAPRLKDIASQKLVSFGKLKNILESKEYPILPTYYVNESKIKRYWDNILRLIATIKLREHRASTILKRLSEYSNQHPLEESLKDFGRIIKSIFILKYIDDVQWRQAIEKQLNKGELANKFSDAISFADPNILEPLKEDQEITVMCKTIIQNIIILWNYIELTKVVMQVENDERNILLENITNASILTWQHVNLHGTYDFSNLFSSNDSEFILDEVINFRAA</sequence>
<feature type="domain" description="DUF4158" evidence="6">
    <location>
        <begin position="7"/>
        <end position="165"/>
    </location>
</feature>
<evidence type="ECO:0000256" key="2">
    <source>
        <dbReference type="ARBA" id="ARBA00022578"/>
    </source>
</evidence>
<proteinExistence type="inferred from homology"/>
<evidence type="ECO:0000256" key="4">
    <source>
        <dbReference type="ARBA" id="ARBA00023172"/>
    </source>
</evidence>
<comment type="caution">
    <text evidence="7">The sequence shown here is derived from an EMBL/GenBank/DDBJ whole genome shotgun (WGS) entry which is preliminary data.</text>
</comment>
<keyword evidence="4" id="KW-0233">DNA recombination</keyword>
<dbReference type="STRING" id="454.Lisr_2074"/>
<protein>
    <submittedName>
        <fullName evidence="7">Tn3 transposase DDE domain protein</fullName>
    </submittedName>
</protein>
<evidence type="ECO:0000313" key="7">
    <source>
        <dbReference type="EMBL" id="KTD19512.1"/>
    </source>
</evidence>
<evidence type="ECO:0000259" key="5">
    <source>
        <dbReference type="Pfam" id="PF01526"/>
    </source>
</evidence>
<dbReference type="Proteomes" id="UP000054761">
    <property type="component" value="Unassembled WGS sequence"/>
</dbReference>
<dbReference type="InterPro" id="IPR002513">
    <property type="entry name" value="Tn3_Tnp_DDE_dom"/>
</dbReference>
<dbReference type="NCBIfam" id="NF033527">
    <property type="entry name" value="transpos_Tn3"/>
    <property type="match status" value="1"/>
</dbReference>
<organism evidence="7 8">
    <name type="scientific">Legionella israelensis</name>
    <dbReference type="NCBI Taxonomy" id="454"/>
    <lineage>
        <taxon>Bacteria</taxon>
        <taxon>Pseudomonadati</taxon>
        <taxon>Pseudomonadota</taxon>
        <taxon>Gammaproteobacteria</taxon>
        <taxon>Legionellales</taxon>
        <taxon>Legionellaceae</taxon>
        <taxon>Legionella</taxon>
    </lineage>
</organism>
<dbReference type="AlphaFoldDB" id="A0A0W0VH80"/>
<accession>A0A0W0VH80</accession>
<feature type="domain" description="Tn3 transposase DDE" evidence="5">
    <location>
        <begin position="599"/>
        <end position="990"/>
    </location>
</feature>
<dbReference type="RefSeq" id="WP_058502384.1">
    <property type="nucleotide sequence ID" value="NZ_CAAAJA010000093.1"/>
</dbReference>
<keyword evidence="3" id="KW-0238">DNA-binding</keyword>
<dbReference type="Pfam" id="PF13700">
    <property type="entry name" value="DUF4158"/>
    <property type="match status" value="1"/>
</dbReference>
<gene>
    <name evidence="7" type="ORF">Lisr_2074</name>
</gene>
<dbReference type="PATRIC" id="fig|454.4.peg.2259"/>
<keyword evidence="2" id="KW-0815">Transposition</keyword>
<comment type="similarity">
    <text evidence="1">Belongs to the transposase 7 family.</text>
</comment>
<dbReference type="GO" id="GO:0003677">
    <property type="term" value="F:DNA binding"/>
    <property type="evidence" value="ECO:0007669"/>
    <property type="project" value="UniProtKB-KW"/>
</dbReference>
<dbReference type="GO" id="GO:0006313">
    <property type="term" value="P:DNA transposition"/>
    <property type="evidence" value="ECO:0007669"/>
    <property type="project" value="InterPro"/>
</dbReference>
<dbReference type="InterPro" id="IPR025296">
    <property type="entry name" value="DUF4158"/>
</dbReference>
<evidence type="ECO:0000259" key="6">
    <source>
        <dbReference type="Pfam" id="PF13700"/>
    </source>
</evidence>
<keyword evidence="8" id="KW-1185">Reference proteome</keyword>
<evidence type="ECO:0000256" key="3">
    <source>
        <dbReference type="ARBA" id="ARBA00023125"/>
    </source>
</evidence>
<dbReference type="InterPro" id="IPR047653">
    <property type="entry name" value="Tn3-like_transpos"/>
</dbReference>
<dbReference type="EMBL" id="LNYH01000112">
    <property type="protein sequence ID" value="KTD19512.1"/>
    <property type="molecule type" value="Genomic_DNA"/>
</dbReference>
<dbReference type="Pfam" id="PF01526">
    <property type="entry name" value="DDE_Tnp_Tn3"/>
    <property type="match status" value="1"/>
</dbReference>
<dbReference type="GO" id="GO:0004803">
    <property type="term" value="F:transposase activity"/>
    <property type="evidence" value="ECO:0007669"/>
    <property type="project" value="InterPro"/>
</dbReference>
<reference evidence="7 8" key="1">
    <citation type="submission" date="2015-11" db="EMBL/GenBank/DDBJ databases">
        <title>Genomic analysis of 38 Legionella species identifies large and diverse effector repertoires.</title>
        <authorList>
            <person name="Burstein D."/>
            <person name="Amaro F."/>
            <person name="Zusman T."/>
            <person name="Lifshitz Z."/>
            <person name="Cohen O."/>
            <person name="Gilbert J.A."/>
            <person name="Pupko T."/>
            <person name="Shuman H.A."/>
            <person name="Segal G."/>
        </authorList>
    </citation>
    <scope>NUCLEOTIDE SEQUENCE [LARGE SCALE GENOMIC DNA]</scope>
    <source>
        <strain evidence="7 8">Bercovier 4</strain>
    </source>
</reference>
<evidence type="ECO:0000313" key="8">
    <source>
        <dbReference type="Proteomes" id="UP000054761"/>
    </source>
</evidence>